<dbReference type="WBParaSite" id="jg6183">
    <property type="protein sequence ID" value="jg6183"/>
    <property type="gene ID" value="jg6183"/>
</dbReference>
<reference evidence="4" key="1">
    <citation type="submission" date="2022-11" db="UniProtKB">
        <authorList>
            <consortium name="WormBaseParasite"/>
        </authorList>
    </citation>
    <scope>IDENTIFICATION</scope>
</reference>
<keyword evidence="2" id="KW-0732">Signal</keyword>
<proteinExistence type="predicted"/>
<name>A0A915EI95_9BILA</name>
<evidence type="ECO:0000256" key="1">
    <source>
        <dbReference type="SAM" id="MobiDB-lite"/>
    </source>
</evidence>
<dbReference type="AlphaFoldDB" id="A0A915EI95"/>
<feature type="signal peptide" evidence="2">
    <location>
        <begin position="1"/>
        <end position="20"/>
    </location>
</feature>
<evidence type="ECO:0000313" key="3">
    <source>
        <dbReference type="Proteomes" id="UP000887574"/>
    </source>
</evidence>
<evidence type="ECO:0000256" key="2">
    <source>
        <dbReference type="SAM" id="SignalP"/>
    </source>
</evidence>
<keyword evidence="3" id="KW-1185">Reference proteome</keyword>
<feature type="region of interest" description="Disordered" evidence="1">
    <location>
        <begin position="40"/>
        <end position="99"/>
    </location>
</feature>
<feature type="compositionally biased region" description="Polar residues" evidence="1">
    <location>
        <begin position="78"/>
        <end position="88"/>
    </location>
</feature>
<evidence type="ECO:0000313" key="4">
    <source>
        <dbReference type="WBParaSite" id="jg6183"/>
    </source>
</evidence>
<dbReference type="Proteomes" id="UP000887574">
    <property type="component" value="Unplaced"/>
</dbReference>
<protein>
    <submittedName>
        <fullName evidence="4">Uncharacterized protein</fullName>
    </submittedName>
</protein>
<accession>A0A915EI95</accession>
<organism evidence="3 4">
    <name type="scientific">Ditylenchus dipsaci</name>
    <dbReference type="NCBI Taxonomy" id="166011"/>
    <lineage>
        <taxon>Eukaryota</taxon>
        <taxon>Metazoa</taxon>
        <taxon>Ecdysozoa</taxon>
        <taxon>Nematoda</taxon>
        <taxon>Chromadorea</taxon>
        <taxon>Rhabditida</taxon>
        <taxon>Tylenchina</taxon>
        <taxon>Tylenchomorpha</taxon>
        <taxon>Sphaerularioidea</taxon>
        <taxon>Anguinidae</taxon>
        <taxon>Anguininae</taxon>
        <taxon>Ditylenchus</taxon>
    </lineage>
</organism>
<sequence length="99" mass="11220">MHSLYLPVFLLSSFFIQIACQRKYIEVDLPNGTIQRVDITDESTPKAYEDEEEYEDERRGRVPCTALKPPAARRGLKKTNSGALSRNLGSCPCENISRN</sequence>
<feature type="chain" id="PRO_5037885408" evidence="2">
    <location>
        <begin position="21"/>
        <end position="99"/>
    </location>
</feature>